<dbReference type="Proteomes" id="UP000550729">
    <property type="component" value="Unassembled WGS sequence"/>
</dbReference>
<dbReference type="NCBIfam" id="NF041851">
    <property type="entry name" value="cyc_nuc_deg_phdiest"/>
    <property type="match status" value="1"/>
</dbReference>
<accession>A0A848L049</accession>
<organism evidence="2 3">
    <name type="scientific">Gordonia asplenii</name>
    <dbReference type="NCBI Taxonomy" id="2725283"/>
    <lineage>
        <taxon>Bacteria</taxon>
        <taxon>Bacillati</taxon>
        <taxon>Actinomycetota</taxon>
        <taxon>Actinomycetes</taxon>
        <taxon>Mycobacteriales</taxon>
        <taxon>Gordoniaceae</taxon>
        <taxon>Gordonia</taxon>
    </lineage>
</organism>
<dbReference type="PANTHER" id="PTHR46018">
    <property type="entry name" value="ZINC PHOSPHODIESTERASE ELAC PROTEIN 1"/>
    <property type="match status" value="1"/>
</dbReference>
<dbReference type="SUPFAM" id="SSF56281">
    <property type="entry name" value="Metallo-hydrolase/oxidoreductase"/>
    <property type="match status" value="1"/>
</dbReference>
<dbReference type="RefSeq" id="WP_170196806.1">
    <property type="nucleotide sequence ID" value="NZ_JABBNB010000033.1"/>
</dbReference>
<keyword evidence="3" id="KW-1185">Reference proteome</keyword>
<dbReference type="EMBL" id="JABBNB010000033">
    <property type="protein sequence ID" value="NMO04304.1"/>
    <property type="molecule type" value="Genomic_DNA"/>
</dbReference>
<dbReference type="InterPro" id="IPR054857">
    <property type="entry name" value="cyc_nuc_deg_phdiest"/>
</dbReference>
<sequence>MRLTVLGCSGSVGGPSVACSGYLLTVPDQQPVLLDCGPGVFGELQKYVDPNDVAVALSHLHADHCMDLPAMLVWRRYAPTPAVGRAPMWGPPGAAQRIGAGSSEYAGDIDDISDTFDSQDWVEGKPVELGGMTLVPTKMDHPPETYGVRVTGPEGQTLVYSGDTGACDQLIEMASDADVFLCEASWTHAPDERPPHLHLSGIEAGEAAAKARVKHLALTHIPPWTSTDDIVAEARSVYSGPITVVAPGQIIDVTSTVVA</sequence>
<dbReference type="CDD" id="cd07716">
    <property type="entry name" value="RNaseZ_short-form-like_MBL-fold"/>
    <property type="match status" value="1"/>
</dbReference>
<dbReference type="SMART" id="SM00849">
    <property type="entry name" value="Lactamase_B"/>
    <property type="match status" value="1"/>
</dbReference>
<reference evidence="2 3" key="1">
    <citation type="submission" date="2020-04" db="EMBL/GenBank/DDBJ databases">
        <title>Gordonia sp. nov. TBRC 11910.</title>
        <authorList>
            <person name="Suriyachadkun C."/>
        </authorList>
    </citation>
    <scope>NUCLEOTIDE SEQUENCE [LARGE SCALE GENOMIC DNA]</scope>
    <source>
        <strain evidence="2 3">TBRC 11910</strain>
    </source>
</reference>
<evidence type="ECO:0000313" key="2">
    <source>
        <dbReference type="EMBL" id="NMO04304.1"/>
    </source>
</evidence>
<evidence type="ECO:0000313" key="3">
    <source>
        <dbReference type="Proteomes" id="UP000550729"/>
    </source>
</evidence>
<dbReference type="Pfam" id="PF12706">
    <property type="entry name" value="Lactamase_B_2"/>
    <property type="match status" value="1"/>
</dbReference>
<protein>
    <submittedName>
        <fullName evidence="2">MBL fold metallo-hydrolase</fullName>
    </submittedName>
</protein>
<dbReference type="GO" id="GO:0042781">
    <property type="term" value="F:3'-tRNA processing endoribonuclease activity"/>
    <property type="evidence" value="ECO:0007669"/>
    <property type="project" value="TreeGrafter"/>
</dbReference>
<evidence type="ECO:0000259" key="1">
    <source>
        <dbReference type="SMART" id="SM00849"/>
    </source>
</evidence>
<proteinExistence type="predicted"/>
<dbReference type="InterPro" id="IPR036866">
    <property type="entry name" value="RibonucZ/Hydroxyglut_hydro"/>
</dbReference>
<dbReference type="PANTHER" id="PTHR46018:SF4">
    <property type="entry name" value="METALLO-HYDROLASE YHFI-RELATED"/>
    <property type="match status" value="1"/>
</dbReference>
<dbReference type="InterPro" id="IPR001279">
    <property type="entry name" value="Metallo-B-lactamas"/>
</dbReference>
<dbReference type="Gene3D" id="3.60.15.10">
    <property type="entry name" value="Ribonuclease Z/Hydroxyacylglutathione hydrolase-like"/>
    <property type="match status" value="1"/>
</dbReference>
<gene>
    <name evidence="2" type="ORF">HH308_24085</name>
</gene>
<feature type="domain" description="Metallo-beta-lactamase" evidence="1">
    <location>
        <begin position="18"/>
        <end position="220"/>
    </location>
</feature>
<keyword evidence="2" id="KW-0378">Hydrolase</keyword>
<comment type="caution">
    <text evidence="2">The sequence shown here is derived from an EMBL/GenBank/DDBJ whole genome shotgun (WGS) entry which is preliminary data.</text>
</comment>
<name>A0A848L049_9ACTN</name>
<dbReference type="AlphaFoldDB" id="A0A848L049"/>